<evidence type="ECO:0000313" key="2">
    <source>
        <dbReference type="Proteomes" id="UP000467841"/>
    </source>
</evidence>
<accession>A0A6D2HZB4</accession>
<sequence>MNLVRLYAKMGLHMYNLLQGTHLKLLFVKKYNKSESAHEEEYQRFDLTCSLARFKGKTNGGESEEEEVCYWGKYEEDNMLGDNDLSEFMPELPFEDPFKDDTNGFYMV</sequence>
<evidence type="ECO:0000313" key="1">
    <source>
        <dbReference type="EMBL" id="CAA7019341.1"/>
    </source>
</evidence>
<proteinExistence type="predicted"/>
<dbReference type="EMBL" id="CACVBM020000444">
    <property type="protein sequence ID" value="CAA7019341.1"/>
    <property type="molecule type" value="Genomic_DNA"/>
</dbReference>
<dbReference type="AlphaFoldDB" id="A0A6D2HZB4"/>
<protein>
    <submittedName>
        <fullName evidence="1">Uncharacterized protein</fullName>
    </submittedName>
</protein>
<gene>
    <name evidence="1" type="ORF">MERR_LOCUS6576</name>
</gene>
<reference evidence="1" key="1">
    <citation type="submission" date="2020-01" db="EMBL/GenBank/DDBJ databases">
        <authorList>
            <person name="Mishra B."/>
        </authorList>
    </citation>
    <scope>NUCLEOTIDE SEQUENCE [LARGE SCALE GENOMIC DNA]</scope>
</reference>
<keyword evidence="2" id="KW-1185">Reference proteome</keyword>
<comment type="caution">
    <text evidence="1">The sequence shown here is derived from an EMBL/GenBank/DDBJ whole genome shotgun (WGS) entry which is preliminary data.</text>
</comment>
<dbReference type="Proteomes" id="UP000467841">
    <property type="component" value="Unassembled WGS sequence"/>
</dbReference>
<name>A0A6D2HZB4_9BRAS</name>
<organism evidence="1 2">
    <name type="scientific">Microthlaspi erraticum</name>
    <dbReference type="NCBI Taxonomy" id="1685480"/>
    <lineage>
        <taxon>Eukaryota</taxon>
        <taxon>Viridiplantae</taxon>
        <taxon>Streptophyta</taxon>
        <taxon>Embryophyta</taxon>
        <taxon>Tracheophyta</taxon>
        <taxon>Spermatophyta</taxon>
        <taxon>Magnoliopsida</taxon>
        <taxon>eudicotyledons</taxon>
        <taxon>Gunneridae</taxon>
        <taxon>Pentapetalae</taxon>
        <taxon>rosids</taxon>
        <taxon>malvids</taxon>
        <taxon>Brassicales</taxon>
        <taxon>Brassicaceae</taxon>
        <taxon>Coluteocarpeae</taxon>
        <taxon>Microthlaspi</taxon>
    </lineage>
</organism>